<dbReference type="Proteomes" id="UP000694001">
    <property type="component" value="Chromosome"/>
</dbReference>
<proteinExistence type="predicted"/>
<feature type="region of interest" description="Disordered" evidence="1">
    <location>
        <begin position="114"/>
        <end position="176"/>
    </location>
</feature>
<evidence type="ECO:0000313" key="3">
    <source>
        <dbReference type="EMBL" id="QXM25869.1"/>
    </source>
</evidence>
<gene>
    <name evidence="3" type="ORF">KO353_06620</name>
</gene>
<dbReference type="Pfam" id="PF02080">
    <property type="entry name" value="TrkA_C"/>
    <property type="match status" value="1"/>
</dbReference>
<dbReference type="RefSeq" id="WP_218286921.1">
    <property type="nucleotide sequence ID" value="NZ_CP076448.1"/>
</dbReference>
<protein>
    <submittedName>
        <fullName evidence="3">TrkA C-terminal domain-containing protein</fullName>
    </submittedName>
</protein>
<accession>A0A975YKK7</accession>
<dbReference type="KEGG" id="elio:KO353_06620"/>
<dbReference type="GO" id="GO:0006813">
    <property type="term" value="P:potassium ion transport"/>
    <property type="evidence" value="ECO:0007669"/>
    <property type="project" value="InterPro"/>
</dbReference>
<dbReference type="GO" id="GO:0008324">
    <property type="term" value="F:monoatomic cation transmembrane transporter activity"/>
    <property type="evidence" value="ECO:0007669"/>
    <property type="project" value="InterPro"/>
</dbReference>
<feature type="domain" description="RCK C-terminal" evidence="2">
    <location>
        <begin position="24"/>
        <end position="109"/>
    </location>
</feature>
<sequence>MGVSVAPLCLAVVMWAGRHLPQGAQRDSGAALPYFHFLEARVAANSPLFGRTITADRLRNLQEPFLLEIVRRGRLPSPVAPQDLILGGDHLVVTGEVDNVHTLQRFAELSDSRRGLRPRAARLQPRGGGVDEAVGTPQQDAARGARSHAFRRWRGEHPAQGLAADGTSRPHHGAGG</sequence>
<keyword evidence="4" id="KW-1185">Reference proteome</keyword>
<evidence type="ECO:0000313" key="4">
    <source>
        <dbReference type="Proteomes" id="UP000694001"/>
    </source>
</evidence>
<dbReference type="AlphaFoldDB" id="A0A975YKK7"/>
<feature type="compositionally biased region" description="Basic residues" evidence="1">
    <location>
        <begin position="145"/>
        <end position="154"/>
    </location>
</feature>
<name>A0A975YKK7_9PROT</name>
<evidence type="ECO:0000259" key="2">
    <source>
        <dbReference type="PROSITE" id="PS51202"/>
    </source>
</evidence>
<evidence type="ECO:0000256" key="1">
    <source>
        <dbReference type="SAM" id="MobiDB-lite"/>
    </source>
</evidence>
<dbReference type="InterPro" id="IPR006037">
    <property type="entry name" value="RCK_C"/>
</dbReference>
<dbReference type="EMBL" id="CP076448">
    <property type="protein sequence ID" value="QXM25869.1"/>
    <property type="molecule type" value="Genomic_DNA"/>
</dbReference>
<reference evidence="3" key="1">
    <citation type="submission" date="2021-06" db="EMBL/GenBank/DDBJ databases">
        <title>Elioraea tepida, sp. nov., a moderately thermophilic aerobic anoxygenic phototrophic bacterium isolated from an alkaline siliceous hot spring mat community in Yellowstone National Park, WY, USA.</title>
        <authorList>
            <person name="Saini M.K."/>
            <person name="Yoshida S."/>
            <person name="Sebastian A."/>
            <person name="Hirose S."/>
            <person name="Hara E."/>
            <person name="Tamaki H."/>
            <person name="Soulier N.T."/>
            <person name="Albert I."/>
            <person name="Hanada S."/>
            <person name="Bryant D.A."/>
            <person name="Tank M."/>
        </authorList>
    </citation>
    <scope>NUCLEOTIDE SEQUENCE</scope>
    <source>
        <strain evidence="3">MS-P2</strain>
    </source>
</reference>
<organism evidence="3 4">
    <name type="scientific">Elioraea tepida</name>
    <dbReference type="NCBI Taxonomy" id="2843330"/>
    <lineage>
        <taxon>Bacteria</taxon>
        <taxon>Pseudomonadati</taxon>
        <taxon>Pseudomonadota</taxon>
        <taxon>Alphaproteobacteria</taxon>
        <taxon>Acetobacterales</taxon>
        <taxon>Elioraeaceae</taxon>
        <taxon>Elioraea</taxon>
    </lineage>
</organism>
<dbReference type="PROSITE" id="PS51202">
    <property type="entry name" value="RCK_C"/>
    <property type="match status" value="1"/>
</dbReference>